<protein>
    <submittedName>
        <fullName evidence="1">(rape) hypothetical protein</fullName>
    </submittedName>
</protein>
<reference evidence="1" key="1">
    <citation type="submission" date="2021-01" db="EMBL/GenBank/DDBJ databases">
        <authorList>
            <consortium name="Genoscope - CEA"/>
            <person name="William W."/>
        </authorList>
    </citation>
    <scope>NUCLEOTIDE SEQUENCE</scope>
</reference>
<name>A0A816IMD3_BRANA</name>
<dbReference type="SUPFAM" id="SSF50249">
    <property type="entry name" value="Nucleic acid-binding proteins"/>
    <property type="match status" value="1"/>
</dbReference>
<dbReference type="AlphaFoldDB" id="A0A816IMD3"/>
<evidence type="ECO:0000313" key="1">
    <source>
        <dbReference type="EMBL" id="CAF1711886.1"/>
    </source>
</evidence>
<proteinExistence type="predicted"/>
<dbReference type="InterPro" id="IPR012340">
    <property type="entry name" value="NA-bd_OB-fold"/>
</dbReference>
<organism evidence="1">
    <name type="scientific">Brassica napus</name>
    <name type="common">Rape</name>
    <dbReference type="NCBI Taxonomy" id="3708"/>
    <lineage>
        <taxon>Eukaryota</taxon>
        <taxon>Viridiplantae</taxon>
        <taxon>Streptophyta</taxon>
        <taxon>Embryophyta</taxon>
        <taxon>Tracheophyta</taxon>
        <taxon>Spermatophyta</taxon>
        <taxon>Magnoliopsida</taxon>
        <taxon>eudicotyledons</taxon>
        <taxon>Gunneridae</taxon>
        <taxon>Pentapetalae</taxon>
        <taxon>rosids</taxon>
        <taxon>malvids</taxon>
        <taxon>Brassicales</taxon>
        <taxon>Brassicaceae</taxon>
        <taxon>Brassiceae</taxon>
        <taxon>Brassica</taxon>
    </lineage>
</organism>
<sequence length="145" mass="16574">MDYDVQPTKDYFTWYVSKSSTSTFHNAEVVTKREALTIAEIFSYMTQESAKDAFFECTATIDDVVHGSAWYYIGCSECHAKATKGATSLICTNTRCEKVNTTGVAQYRAKISVYDNSEQVFFLSYLVMLVVSWWEARIRVSYQLL</sequence>
<dbReference type="EMBL" id="HG994367">
    <property type="protein sequence ID" value="CAF1711886.1"/>
    <property type="molecule type" value="Genomic_DNA"/>
</dbReference>
<dbReference type="Proteomes" id="UP001295469">
    <property type="component" value="Chromosome C03"/>
</dbReference>
<dbReference type="Gene3D" id="2.40.50.140">
    <property type="entry name" value="Nucleic acid-binding proteins"/>
    <property type="match status" value="1"/>
</dbReference>
<gene>
    <name evidence="1" type="ORF">DARMORV10_C03P87940.1</name>
</gene>
<accession>A0A816IMD3</accession>